<proteinExistence type="predicted"/>
<dbReference type="InterPro" id="IPR007378">
    <property type="entry name" value="Tic22-like"/>
</dbReference>
<dbReference type="AlphaFoldDB" id="A0AAV9F3F9"/>
<evidence type="ECO:0000256" key="3">
    <source>
        <dbReference type="ARBA" id="ARBA00022640"/>
    </source>
</evidence>
<dbReference type="GO" id="GO:0009507">
    <property type="term" value="C:chloroplast"/>
    <property type="evidence" value="ECO:0007669"/>
    <property type="project" value="UniProtKB-SubCell"/>
</dbReference>
<reference evidence="4" key="1">
    <citation type="journal article" date="2023" name="Nat. Commun.">
        <title>Diploid and tetraploid genomes of Acorus and the evolution of monocots.</title>
        <authorList>
            <person name="Ma L."/>
            <person name="Liu K.W."/>
            <person name="Li Z."/>
            <person name="Hsiao Y.Y."/>
            <person name="Qi Y."/>
            <person name="Fu T."/>
            <person name="Tang G.D."/>
            <person name="Zhang D."/>
            <person name="Sun W.H."/>
            <person name="Liu D.K."/>
            <person name="Li Y."/>
            <person name="Chen G.Z."/>
            <person name="Liu X.D."/>
            <person name="Liao X.Y."/>
            <person name="Jiang Y.T."/>
            <person name="Yu X."/>
            <person name="Hao Y."/>
            <person name="Huang J."/>
            <person name="Zhao X.W."/>
            <person name="Ke S."/>
            <person name="Chen Y.Y."/>
            <person name="Wu W.L."/>
            <person name="Hsu J.L."/>
            <person name="Lin Y.F."/>
            <person name="Huang M.D."/>
            <person name="Li C.Y."/>
            <person name="Huang L."/>
            <person name="Wang Z.W."/>
            <person name="Zhao X."/>
            <person name="Zhong W.Y."/>
            <person name="Peng D.H."/>
            <person name="Ahmad S."/>
            <person name="Lan S."/>
            <person name="Zhang J.S."/>
            <person name="Tsai W.C."/>
            <person name="Van de Peer Y."/>
            <person name="Liu Z.J."/>
        </authorList>
    </citation>
    <scope>NUCLEOTIDE SEQUENCE</scope>
    <source>
        <strain evidence="4">CP</strain>
    </source>
</reference>
<evidence type="ECO:0000313" key="4">
    <source>
        <dbReference type="EMBL" id="KAK1319578.1"/>
    </source>
</evidence>
<dbReference type="PANTHER" id="PTHR33926:SF1">
    <property type="entry name" value="PROTEIN TIC 22-LIKE, CHLOROPLASTIC"/>
    <property type="match status" value="1"/>
</dbReference>
<protein>
    <recommendedName>
        <fullName evidence="6">Protein TIC 22-like, chloroplastic</fullName>
    </recommendedName>
</protein>
<dbReference type="PANTHER" id="PTHR33926">
    <property type="entry name" value="PROTEIN TIC 22, CHLOROPLASTIC"/>
    <property type="match status" value="1"/>
</dbReference>
<comment type="caution">
    <text evidence="4">The sequence shown here is derived from an EMBL/GenBank/DDBJ whole genome shotgun (WGS) entry which is preliminary data.</text>
</comment>
<dbReference type="Proteomes" id="UP001180020">
    <property type="component" value="Unassembled WGS sequence"/>
</dbReference>
<dbReference type="GO" id="GO:0015031">
    <property type="term" value="P:protein transport"/>
    <property type="evidence" value="ECO:0007669"/>
    <property type="project" value="InterPro"/>
</dbReference>
<keyword evidence="5" id="KW-1185">Reference proteome</keyword>
<dbReference type="Pfam" id="PF04278">
    <property type="entry name" value="Tic22"/>
    <property type="match status" value="1"/>
</dbReference>
<organism evidence="4 5">
    <name type="scientific">Acorus calamus</name>
    <name type="common">Sweet flag</name>
    <dbReference type="NCBI Taxonomy" id="4465"/>
    <lineage>
        <taxon>Eukaryota</taxon>
        <taxon>Viridiplantae</taxon>
        <taxon>Streptophyta</taxon>
        <taxon>Embryophyta</taxon>
        <taxon>Tracheophyta</taxon>
        <taxon>Spermatophyta</taxon>
        <taxon>Magnoliopsida</taxon>
        <taxon>Liliopsida</taxon>
        <taxon>Acoraceae</taxon>
        <taxon>Acorus</taxon>
    </lineage>
</organism>
<keyword evidence="2" id="KW-0150">Chloroplast</keyword>
<keyword evidence="3" id="KW-0934">Plastid</keyword>
<reference evidence="4" key="2">
    <citation type="submission" date="2023-06" db="EMBL/GenBank/DDBJ databases">
        <authorList>
            <person name="Ma L."/>
            <person name="Liu K.-W."/>
            <person name="Li Z."/>
            <person name="Hsiao Y.-Y."/>
            <person name="Qi Y."/>
            <person name="Fu T."/>
            <person name="Tang G."/>
            <person name="Zhang D."/>
            <person name="Sun W.-H."/>
            <person name="Liu D.-K."/>
            <person name="Li Y."/>
            <person name="Chen G.-Z."/>
            <person name="Liu X.-D."/>
            <person name="Liao X.-Y."/>
            <person name="Jiang Y.-T."/>
            <person name="Yu X."/>
            <person name="Hao Y."/>
            <person name="Huang J."/>
            <person name="Zhao X.-W."/>
            <person name="Ke S."/>
            <person name="Chen Y.-Y."/>
            <person name="Wu W.-L."/>
            <person name="Hsu J.-L."/>
            <person name="Lin Y.-F."/>
            <person name="Huang M.-D."/>
            <person name="Li C.-Y."/>
            <person name="Huang L."/>
            <person name="Wang Z.-W."/>
            <person name="Zhao X."/>
            <person name="Zhong W.-Y."/>
            <person name="Peng D.-H."/>
            <person name="Ahmad S."/>
            <person name="Lan S."/>
            <person name="Zhang J.-S."/>
            <person name="Tsai W.-C."/>
            <person name="Van De Peer Y."/>
            <person name="Liu Z.-J."/>
        </authorList>
    </citation>
    <scope>NUCLEOTIDE SEQUENCE</scope>
    <source>
        <strain evidence="4">CP</strain>
        <tissue evidence="4">Leaves</tissue>
    </source>
</reference>
<name>A0AAV9F3F9_ACOCL</name>
<sequence length="278" mass="31131">MPGKPIINGDHPQNPLSALQTHLSNLLNNFLNPPSQIHHPFPLSLQTLGNRAKQALQTNLSRFNKNLQWARVTRFDPSVSNQSIEERLEGVAVYGLGNSAEEFVLLTGKRSGKSLGLLCFRREDADALLEEMRSMEPGAVGTGSKVVAIALNKVVQMRVDGVALRFIPDLCQVKNAIKVKENLGQFVEDFSGVPVFQSKSLVLKSQNRRYRPFFFRKEDLDNSLQRASQQQRNLNPAMRMGDIQVGVLEEIIQRMKESSSNWNDVVFIPPGFNVPLNP</sequence>
<dbReference type="EMBL" id="JAUJYO010000004">
    <property type="protein sequence ID" value="KAK1319578.1"/>
    <property type="molecule type" value="Genomic_DNA"/>
</dbReference>
<dbReference type="Gene3D" id="3.40.1350.100">
    <property type="match status" value="2"/>
</dbReference>
<evidence type="ECO:0008006" key="6">
    <source>
        <dbReference type="Google" id="ProtNLM"/>
    </source>
</evidence>
<gene>
    <name evidence="4" type="ORF">QJS10_CPB04g01326</name>
</gene>
<evidence type="ECO:0000256" key="1">
    <source>
        <dbReference type="ARBA" id="ARBA00004229"/>
    </source>
</evidence>
<evidence type="ECO:0000256" key="2">
    <source>
        <dbReference type="ARBA" id="ARBA00022528"/>
    </source>
</evidence>
<evidence type="ECO:0000313" key="5">
    <source>
        <dbReference type="Proteomes" id="UP001180020"/>
    </source>
</evidence>
<accession>A0AAV9F3F9</accession>
<comment type="subcellular location">
    <subcellularLocation>
        <location evidence="1">Plastid</location>
        <location evidence="1">Chloroplast</location>
    </subcellularLocation>
</comment>